<reference evidence="4 5" key="1">
    <citation type="submission" date="2019-06" db="EMBL/GenBank/DDBJ databases">
        <title>Sequencing the genomes of 1000 actinobacteria strains.</title>
        <authorList>
            <person name="Klenk H.-P."/>
        </authorList>
    </citation>
    <scope>NUCLEOTIDE SEQUENCE [LARGE SCALE GENOMIC DNA]</scope>
    <source>
        <strain evidence="4 5">DSM 45301</strain>
    </source>
</reference>
<dbReference type="RefSeq" id="WP_142050612.1">
    <property type="nucleotide sequence ID" value="NZ_VFPA01000001.1"/>
</dbReference>
<evidence type="ECO:0000256" key="1">
    <source>
        <dbReference type="ARBA" id="ARBA00023002"/>
    </source>
</evidence>
<evidence type="ECO:0000313" key="5">
    <source>
        <dbReference type="Proteomes" id="UP000315677"/>
    </source>
</evidence>
<feature type="domain" description="FAD-binding" evidence="3">
    <location>
        <begin position="2"/>
        <end position="347"/>
    </location>
</feature>
<evidence type="ECO:0000259" key="3">
    <source>
        <dbReference type="Pfam" id="PF01494"/>
    </source>
</evidence>
<accession>A0A543E0S5</accession>
<proteinExistence type="predicted"/>
<dbReference type="PRINTS" id="PR00420">
    <property type="entry name" value="RNGMNOXGNASE"/>
</dbReference>
<evidence type="ECO:0000313" key="4">
    <source>
        <dbReference type="EMBL" id="TQM15188.1"/>
    </source>
</evidence>
<dbReference type="PANTHER" id="PTHR13789">
    <property type="entry name" value="MONOOXYGENASE"/>
    <property type="match status" value="1"/>
</dbReference>
<dbReference type="OrthoDB" id="9782160at2"/>
<sequence>MTKALIIGGGIGGPVAAAALQRAGIEAVVHEAHAGPGDNLGTFLTLAPNGLAALRTVGMLDAARRAAAFPTTGIEFVNGSGRRLGRLGDGSERGPAELRTITINRGDLQRALAEAARDQGIRIEYGKRFTRYTETDSGVAAEFGDGSSAEGDVLLGADGIHSLVRRLMDPEAPNPAYTGLLGIGGYLESSDVAPTAEATTRMVFGKRAFFGYQTGPSGEVFWFANLGHSEMTAEEIAARGDDDWKSHALALFSDDLPDITTIMRAAEPSRFRPLGTYDLASLPRWSRGRVALLGDAAHAVSNSSGQGASLAVEDALVLAACLRDLPDATRAFAAYEHRRRARVERIAAEGRRRGNQKVGSAHPAARLVRDMSLRVVFALIARFGSQAWMNDYRVDFEGSDSSPGLRC</sequence>
<name>A0A543E0S5_9PSEU</name>
<dbReference type="Pfam" id="PF01494">
    <property type="entry name" value="FAD_binding_3"/>
    <property type="match status" value="1"/>
</dbReference>
<comment type="caution">
    <text evidence="4">The sequence shown here is derived from an EMBL/GenBank/DDBJ whole genome shotgun (WGS) entry which is preliminary data.</text>
</comment>
<dbReference type="Gene3D" id="3.50.50.60">
    <property type="entry name" value="FAD/NAD(P)-binding domain"/>
    <property type="match status" value="1"/>
</dbReference>
<gene>
    <name evidence="4" type="ORF">FB558_1970</name>
</gene>
<keyword evidence="5" id="KW-1185">Reference proteome</keyword>
<evidence type="ECO:0000256" key="2">
    <source>
        <dbReference type="ARBA" id="ARBA00023033"/>
    </source>
</evidence>
<dbReference type="EMBL" id="VFPA01000001">
    <property type="protein sequence ID" value="TQM15188.1"/>
    <property type="molecule type" value="Genomic_DNA"/>
</dbReference>
<dbReference type="GO" id="GO:0004497">
    <property type="term" value="F:monooxygenase activity"/>
    <property type="evidence" value="ECO:0007669"/>
    <property type="project" value="UniProtKB-KW"/>
</dbReference>
<dbReference type="AlphaFoldDB" id="A0A543E0S5"/>
<dbReference type="InterPro" id="IPR050493">
    <property type="entry name" value="FAD-dep_Monooxygenase_BioMet"/>
</dbReference>
<keyword evidence="1" id="KW-0560">Oxidoreductase</keyword>
<protein>
    <submittedName>
        <fullName evidence="4">2-polyprenyl-6-methoxyphenol hydroxylase-like FAD-dependent oxidoreductase</fullName>
    </submittedName>
</protein>
<dbReference type="SUPFAM" id="SSF51905">
    <property type="entry name" value="FAD/NAD(P)-binding domain"/>
    <property type="match status" value="1"/>
</dbReference>
<dbReference type="PANTHER" id="PTHR13789:SF309">
    <property type="entry name" value="PUTATIVE (AFU_ORTHOLOGUE AFUA_6G14510)-RELATED"/>
    <property type="match status" value="1"/>
</dbReference>
<organism evidence="4 5">
    <name type="scientific">Pseudonocardia kunmingensis</name>
    <dbReference type="NCBI Taxonomy" id="630975"/>
    <lineage>
        <taxon>Bacteria</taxon>
        <taxon>Bacillati</taxon>
        <taxon>Actinomycetota</taxon>
        <taxon>Actinomycetes</taxon>
        <taxon>Pseudonocardiales</taxon>
        <taxon>Pseudonocardiaceae</taxon>
        <taxon>Pseudonocardia</taxon>
    </lineage>
</organism>
<keyword evidence="2" id="KW-0503">Monooxygenase</keyword>
<dbReference type="InterPro" id="IPR002938">
    <property type="entry name" value="FAD-bd"/>
</dbReference>
<dbReference type="GO" id="GO:0071949">
    <property type="term" value="F:FAD binding"/>
    <property type="evidence" value="ECO:0007669"/>
    <property type="project" value="InterPro"/>
</dbReference>
<dbReference type="InterPro" id="IPR036188">
    <property type="entry name" value="FAD/NAD-bd_sf"/>
</dbReference>
<dbReference type="Proteomes" id="UP000315677">
    <property type="component" value="Unassembled WGS sequence"/>
</dbReference>